<dbReference type="EMBL" id="SSTE01006842">
    <property type="protein sequence ID" value="KAA0058068.1"/>
    <property type="molecule type" value="Genomic_DNA"/>
</dbReference>
<organism evidence="1 2">
    <name type="scientific">Cucumis melo var. makuwa</name>
    <name type="common">Oriental melon</name>
    <dbReference type="NCBI Taxonomy" id="1194695"/>
    <lineage>
        <taxon>Eukaryota</taxon>
        <taxon>Viridiplantae</taxon>
        <taxon>Streptophyta</taxon>
        <taxon>Embryophyta</taxon>
        <taxon>Tracheophyta</taxon>
        <taxon>Spermatophyta</taxon>
        <taxon>Magnoliopsida</taxon>
        <taxon>eudicotyledons</taxon>
        <taxon>Gunneridae</taxon>
        <taxon>Pentapetalae</taxon>
        <taxon>rosids</taxon>
        <taxon>fabids</taxon>
        <taxon>Cucurbitales</taxon>
        <taxon>Cucurbitaceae</taxon>
        <taxon>Benincaseae</taxon>
        <taxon>Cucumis</taxon>
    </lineage>
</organism>
<name>A0A5A7USE2_CUCMM</name>
<accession>A0A5A7USE2</accession>
<proteinExistence type="predicted"/>
<evidence type="ECO:0000313" key="1">
    <source>
        <dbReference type="EMBL" id="KAA0058068.1"/>
    </source>
</evidence>
<dbReference type="Proteomes" id="UP000321393">
    <property type="component" value="Unassembled WGS sequence"/>
</dbReference>
<gene>
    <name evidence="1" type="ORF">E6C27_scaffold274G003740</name>
</gene>
<dbReference type="AlphaFoldDB" id="A0A5A7USE2"/>
<protein>
    <submittedName>
        <fullName evidence="1">Uncharacterized protein</fullName>
    </submittedName>
</protein>
<evidence type="ECO:0000313" key="2">
    <source>
        <dbReference type="Proteomes" id="UP000321393"/>
    </source>
</evidence>
<comment type="caution">
    <text evidence="1">The sequence shown here is derived from an EMBL/GenBank/DDBJ whole genome shotgun (WGS) entry which is preliminary data.</text>
</comment>
<sequence length="92" mass="10002">MDLANAGEVGKAPVANQVADVVSPSSGREFGDSNEKCGVYAILSLPFDLPHEHIFSPLWTVQLRSIRLCPKWNRNYVGECSIGVVLLLQSSC</sequence>
<reference evidence="1 2" key="1">
    <citation type="submission" date="2019-08" db="EMBL/GenBank/DDBJ databases">
        <title>Draft genome sequences of two oriental melons (Cucumis melo L. var makuwa).</title>
        <authorList>
            <person name="Kwon S.-Y."/>
        </authorList>
    </citation>
    <scope>NUCLEOTIDE SEQUENCE [LARGE SCALE GENOMIC DNA]</scope>
    <source>
        <strain evidence="2">cv. SW 3</strain>
        <tissue evidence="1">Leaf</tissue>
    </source>
</reference>